<gene>
    <name evidence="1" type="ORF">LSAT_V11C800440660</name>
</gene>
<reference evidence="1 2" key="1">
    <citation type="journal article" date="2017" name="Nat. Commun.">
        <title>Genome assembly with in vitro proximity ligation data and whole-genome triplication in lettuce.</title>
        <authorList>
            <person name="Reyes-Chin-Wo S."/>
            <person name="Wang Z."/>
            <person name="Yang X."/>
            <person name="Kozik A."/>
            <person name="Arikit S."/>
            <person name="Song C."/>
            <person name="Xia L."/>
            <person name="Froenicke L."/>
            <person name="Lavelle D.O."/>
            <person name="Truco M.J."/>
            <person name="Xia R."/>
            <person name="Zhu S."/>
            <person name="Xu C."/>
            <person name="Xu H."/>
            <person name="Xu X."/>
            <person name="Cox K."/>
            <person name="Korf I."/>
            <person name="Meyers B.C."/>
            <person name="Michelmore R.W."/>
        </authorList>
    </citation>
    <scope>NUCLEOTIDE SEQUENCE [LARGE SCALE GENOMIC DNA]</scope>
    <source>
        <strain evidence="2">cv. Salinas</strain>
        <tissue evidence="1">Seedlings</tissue>
    </source>
</reference>
<evidence type="ECO:0008006" key="3">
    <source>
        <dbReference type="Google" id="ProtNLM"/>
    </source>
</evidence>
<dbReference type="Proteomes" id="UP000235145">
    <property type="component" value="Unassembled WGS sequence"/>
</dbReference>
<keyword evidence="2" id="KW-1185">Reference proteome</keyword>
<evidence type="ECO:0000313" key="1">
    <source>
        <dbReference type="EMBL" id="KAJ0190499.1"/>
    </source>
</evidence>
<sequence>MYKMVKMLMNINFDRFGILGILCRHAFKMLMNINFDSNLDKYILRRWRKDVISSNYQLSRDRFDEEDADVTKLKLSCFQEKTQLLLDDVKSNSSNEVPITNFDVVERLYKVTIPEDDETFVPNV</sequence>
<evidence type="ECO:0000313" key="2">
    <source>
        <dbReference type="Proteomes" id="UP000235145"/>
    </source>
</evidence>
<proteinExistence type="predicted"/>
<name>A0A9R1UNN5_LACSA</name>
<dbReference type="EMBL" id="NBSK02000008">
    <property type="protein sequence ID" value="KAJ0190499.1"/>
    <property type="molecule type" value="Genomic_DNA"/>
</dbReference>
<dbReference type="AlphaFoldDB" id="A0A9R1UNN5"/>
<organism evidence="1 2">
    <name type="scientific">Lactuca sativa</name>
    <name type="common">Garden lettuce</name>
    <dbReference type="NCBI Taxonomy" id="4236"/>
    <lineage>
        <taxon>Eukaryota</taxon>
        <taxon>Viridiplantae</taxon>
        <taxon>Streptophyta</taxon>
        <taxon>Embryophyta</taxon>
        <taxon>Tracheophyta</taxon>
        <taxon>Spermatophyta</taxon>
        <taxon>Magnoliopsida</taxon>
        <taxon>eudicotyledons</taxon>
        <taxon>Gunneridae</taxon>
        <taxon>Pentapetalae</taxon>
        <taxon>asterids</taxon>
        <taxon>campanulids</taxon>
        <taxon>Asterales</taxon>
        <taxon>Asteraceae</taxon>
        <taxon>Cichorioideae</taxon>
        <taxon>Cichorieae</taxon>
        <taxon>Lactucinae</taxon>
        <taxon>Lactuca</taxon>
    </lineage>
</organism>
<protein>
    <recommendedName>
        <fullName evidence="3">Protein FAR1-RELATED SEQUENCE</fullName>
    </recommendedName>
</protein>
<accession>A0A9R1UNN5</accession>
<comment type="caution">
    <text evidence="1">The sequence shown here is derived from an EMBL/GenBank/DDBJ whole genome shotgun (WGS) entry which is preliminary data.</text>
</comment>